<dbReference type="EMBL" id="JAIRAU010000001">
    <property type="protein sequence ID" value="MBZ5707962.1"/>
    <property type="molecule type" value="Genomic_DNA"/>
</dbReference>
<gene>
    <name evidence="1" type="ORF">K7C98_01740</name>
</gene>
<organism evidence="1 2">
    <name type="scientific">Nannocystis pusilla</name>
    <dbReference type="NCBI Taxonomy" id="889268"/>
    <lineage>
        <taxon>Bacteria</taxon>
        <taxon>Pseudomonadati</taxon>
        <taxon>Myxococcota</taxon>
        <taxon>Polyangia</taxon>
        <taxon>Nannocystales</taxon>
        <taxon>Nannocystaceae</taxon>
        <taxon>Nannocystis</taxon>
    </lineage>
</organism>
<keyword evidence="2" id="KW-1185">Reference proteome</keyword>
<sequence>MSIRRRSLLRGLGIGLVAAPFVNLLSAPSSRAEGGPVARRFIVFFSPNGTIPQHWRPSGSETEFTFPAGSILEPLADVQDRLIVVEGLDFFGADNHKGGMAAMLTASGAAGDESGGLSIDQFVARAVGGDTRFASLEFGVQTSLWGGSTQTRMSYSAPKTWVTPDDDPVNVYGRLFGDLMGGEDAAAALRARRQRVVDLLVDEATALRGRLGSEERPKLDAHLDALAQLEKGLSGATACALPGAPAAGDTQDNARFPATTTAQIDMMVAALACGMTRVASLQLSHTVSPTVCSWLGVSEGHHSLSHMDDKNLAGVAQFVACERWFAEQFKYLVQKLATTPEADMQGSMLDNSVVLWAKEMGDSRMHNCVSVPFVLAGGAGGRWQTGRYLKFAGESHGKLMVSLCQAMGLTNETFGNPEVGAGPLPGLV</sequence>
<protein>
    <submittedName>
        <fullName evidence="1">DUF1552 domain-containing protein</fullName>
    </submittedName>
</protein>
<evidence type="ECO:0000313" key="2">
    <source>
        <dbReference type="Proteomes" id="UP001139031"/>
    </source>
</evidence>
<name>A0ABS7TIC5_9BACT</name>
<dbReference type="InterPro" id="IPR006311">
    <property type="entry name" value="TAT_signal"/>
</dbReference>
<dbReference type="Proteomes" id="UP001139031">
    <property type="component" value="Unassembled WGS sequence"/>
</dbReference>
<accession>A0ABS7TIC5</accession>
<proteinExistence type="predicted"/>
<dbReference type="RefSeq" id="WP_224189724.1">
    <property type="nucleotide sequence ID" value="NZ_JAIRAU010000001.1"/>
</dbReference>
<comment type="caution">
    <text evidence="1">The sequence shown here is derived from an EMBL/GenBank/DDBJ whole genome shotgun (WGS) entry which is preliminary data.</text>
</comment>
<dbReference type="Pfam" id="PF07586">
    <property type="entry name" value="HXXSHH"/>
    <property type="match status" value="1"/>
</dbReference>
<dbReference type="InterPro" id="IPR011447">
    <property type="entry name" value="DUF1552"/>
</dbReference>
<reference evidence="1" key="1">
    <citation type="submission" date="2021-08" db="EMBL/GenBank/DDBJ databases">
        <authorList>
            <person name="Stevens D.C."/>
        </authorList>
    </citation>
    <scope>NUCLEOTIDE SEQUENCE</scope>
    <source>
        <strain evidence="1">DSM 53165</strain>
    </source>
</reference>
<dbReference type="PROSITE" id="PS51318">
    <property type="entry name" value="TAT"/>
    <property type="match status" value="1"/>
</dbReference>
<evidence type="ECO:0000313" key="1">
    <source>
        <dbReference type="EMBL" id="MBZ5707962.1"/>
    </source>
</evidence>